<sequence length="138" mass="14484">MFFSNKALSIFSLAAAVSALSVSYDQGYDDASRLMTAVACSDGPNGLITKYGWETQGAIPKFPNIGGWEGIEGWGSTNCGTCLQLTYNGKSINVLAIDHAAAGANIALEAMNVLTNNQAEFLGRVEADVVQLDISACL</sequence>
<name>R8BHI5_PHAM7</name>
<dbReference type="Gene3D" id="2.40.40.10">
    <property type="entry name" value="RlpA-like domain"/>
    <property type="match status" value="1"/>
</dbReference>
<accession>R8BHI5</accession>
<evidence type="ECO:0000313" key="6">
    <source>
        <dbReference type="Proteomes" id="UP000014074"/>
    </source>
</evidence>
<evidence type="ECO:0000256" key="2">
    <source>
        <dbReference type="ARBA" id="ARBA00010421"/>
    </source>
</evidence>
<evidence type="ECO:0000256" key="1">
    <source>
        <dbReference type="ARBA" id="ARBA00004613"/>
    </source>
</evidence>
<proteinExistence type="inferred from homology"/>
<keyword evidence="3" id="KW-0964">Secreted</keyword>
<dbReference type="InterPro" id="IPR036908">
    <property type="entry name" value="RlpA-like_sf"/>
</dbReference>
<dbReference type="Proteomes" id="UP000014074">
    <property type="component" value="Unassembled WGS sequence"/>
</dbReference>
<gene>
    <name evidence="5" type="ORF">UCRPA7_5723</name>
</gene>
<keyword evidence="4" id="KW-0732">Signal</keyword>
<evidence type="ECO:0000313" key="5">
    <source>
        <dbReference type="EMBL" id="EON98739.1"/>
    </source>
</evidence>
<dbReference type="CDD" id="cd22778">
    <property type="entry name" value="DPBB_CEPL-like"/>
    <property type="match status" value="1"/>
</dbReference>
<dbReference type="InterPro" id="IPR010829">
    <property type="entry name" value="Cerato-platanin"/>
</dbReference>
<feature type="signal peptide" evidence="4">
    <location>
        <begin position="1"/>
        <end position="19"/>
    </location>
</feature>
<dbReference type="RefSeq" id="XP_007916458.1">
    <property type="nucleotide sequence ID" value="XM_007918267.1"/>
</dbReference>
<organism evidence="5 6">
    <name type="scientific">Phaeoacremonium minimum (strain UCR-PA7)</name>
    <name type="common">Esca disease fungus</name>
    <name type="synonym">Togninia minima</name>
    <dbReference type="NCBI Taxonomy" id="1286976"/>
    <lineage>
        <taxon>Eukaryota</taxon>
        <taxon>Fungi</taxon>
        <taxon>Dikarya</taxon>
        <taxon>Ascomycota</taxon>
        <taxon>Pezizomycotina</taxon>
        <taxon>Sordariomycetes</taxon>
        <taxon>Sordariomycetidae</taxon>
        <taxon>Togniniales</taxon>
        <taxon>Togniniaceae</taxon>
        <taxon>Phaeoacremonium</taxon>
    </lineage>
</organism>
<protein>
    <submittedName>
        <fullName evidence="5">Putative eliciting plant response protein</fullName>
    </submittedName>
</protein>
<dbReference type="GeneID" id="19326306"/>
<comment type="similarity">
    <text evidence="2">Belongs to the cerato-platanin family.</text>
</comment>
<dbReference type="Pfam" id="PF07249">
    <property type="entry name" value="Cerato-platanin"/>
    <property type="match status" value="1"/>
</dbReference>
<dbReference type="GO" id="GO:0005576">
    <property type="term" value="C:extracellular region"/>
    <property type="evidence" value="ECO:0007669"/>
    <property type="project" value="UniProtKB-SubCell"/>
</dbReference>
<dbReference type="SUPFAM" id="SSF50685">
    <property type="entry name" value="Barwin-like endoglucanases"/>
    <property type="match status" value="1"/>
</dbReference>
<dbReference type="OrthoDB" id="4898945at2759"/>
<feature type="chain" id="PRO_5004452035" evidence="4">
    <location>
        <begin position="20"/>
        <end position="138"/>
    </location>
</feature>
<keyword evidence="6" id="KW-1185">Reference proteome</keyword>
<dbReference type="KEGG" id="tmn:UCRPA7_5723"/>
<dbReference type="HOGENOM" id="CLU_111635_0_0_1"/>
<comment type="subcellular location">
    <subcellularLocation>
        <location evidence="1">Secreted</location>
    </subcellularLocation>
</comment>
<dbReference type="AlphaFoldDB" id="R8BHI5"/>
<evidence type="ECO:0000256" key="4">
    <source>
        <dbReference type="SAM" id="SignalP"/>
    </source>
</evidence>
<dbReference type="EMBL" id="KB933201">
    <property type="protein sequence ID" value="EON98739.1"/>
    <property type="molecule type" value="Genomic_DNA"/>
</dbReference>
<dbReference type="eggNOG" id="ENOG502SQTH">
    <property type="taxonomic scope" value="Eukaryota"/>
</dbReference>
<evidence type="ECO:0000256" key="3">
    <source>
        <dbReference type="ARBA" id="ARBA00022525"/>
    </source>
</evidence>
<reference evidence="6" key="1">
    <citation type="journal article" date="2013" name="Genome Announc.">
        <title>Draft genome sequence of the ascomycete Phaeoacremonium aleophilum strain UCR-PA7, a causal agent of the esca disease complex in grapevines.</title>
        <authorList>
            <person name="Blanco-Ulate B."/>
            <person name="Rolshausen P."/>
            <person name="Cantu D."/>
        </authorList>
    </citation>
    <scope>NUCLEOTIDE SEQUENCE [LARGE SCALE GENOMIC DNA]</scope>
    <source>
        <strain evidence="6">UCR-PA7</strain>
    </source>
</reference>